<feature type="domain" description="Rhodanese" evidence="3">
    <location>
        <begin position="45"/>
        <end position="133"/>
    </location>
</feature>
<dbReference type="CDD" id="cd01449">
    <property type="entry name" value="TST_Repeat_2"/>
    <property type="match status" value="1"/>
</dbReference>
<feature type="domain" description="Rhodanese" evidence="3">
    <location>
        <begin position="164"/>
        <end position="277"/>
    </location>
</feature>
<evidence type="ECO:0000259" key="3">
    <source>
        <dbReference type="PROSITE" id="PS50206"/>
    </source>
</evidence>
<dbReference type="SUPFAM" id="SSF52821">
    <property type="entry name" value="Rhodanese/Cell cycle control phosphatase"/>
    <property type="match status" value="2"/>
</dbReference>
<dbReference type="EMBL" id="JBHRTF010000001">
    <property type="protein sequence ID" value="MFC3114129.1"/>
    <property type="molecule type" value="Genomic_DNA"/>
</dbReference>
<dbReference type="PANTHER" id="PTHR11364">
    <property type="entry name" value="THIOSULFATE SULFERTANSFERASE"/>
    <property type="match status" value="1"/>
</dbReference>
<dbReference type="GO" id="GO:0016740">
    <property type="term" value="F:transferase activity"/>
    <property type="evidence" value="ECO:0007669"/>
    <property type="project" value="UniProtKB-KW"/>
</dbReference>
<protein>
    <submittedName>
        <fullName evidence="4">Sulfurtransferase</fullName>
        <ecNumber evidence="4">2.8.1.-</ecNumber>
    </submittedName>
</protein>
<dbReference type="CDD" id="cd01448">
    <property type="entry name" value="TST_Repeat_1"/>
    <property type="match status" value="1"/>
</dbReference>
<keyword evidence="2" id="KW-0677">Repeat</keyword>
<gene>
    <name evidence="4" type="ORF">ACFODX_01075</name>
</gene>
<sequence>MLIEATQLQELLNKPATDTQQPIVLCSLLRPVGASAESVNEVDFIPAAQQFDIDQFSQTDAPFPHTLLSASDFERKARQLGINTHSSIVVSDNIGIYSAPRVWFNFWLMGANKVQILNGGIPAWRAAGYRCAQDFAPVSATGNFCAQENSQLLADKDYVLAAINKPGMRIIDVRGAARFYGQVPEPRAGVRSGHIPGSANIPYANFIRDGRFKPVAELQELFRAAGCTQDQELIFSCGSGVTACIGFVAAHLCGYQKLRVYDGSWAEWGALDYLPVALD</sequence>
<proteinExistence type="predicted"/>
<dbReference type="RefSeq" id="WP_378115185.1">
    <property type="nucleotide sequence ID" value="NZ_JBHRTF010000001.1"/>
</dbReference>
<dbReference type="EC" id="2.8.1.-" evidence="4"/>
<accession>A0ABV7FDR4</accession>
<keyword evidence="1 4" id="KW-0808">Transferase</keyword>
<organism evidence="4 5">
    <name type="scientific">Cellvibrio fontiphilus</name>
    <dbReference type="NCBI Taxonomy" id="1815559"/>
    <lineage>
        <taxon>Bacteria</taxon>
        <taxon>Pseudomonadati</taxon>
        <taxon>Pseudomonadota</taxon>
        <taxon>Gammaproteobacteria</taxon>
        <taxon>Cellvibrionales</taxon>
        <taxon>Cellvibrionaceae</taxon>
        <taxon>Cellvibrio</taxon>
    </lineage>
</organism>
<keyword evidence="5" id="KW-1185">Reference proteome</keyword>
<dbReference type="PANTHER" id="PTHR11364:SF27">
    <property type="entry name" value="SULFURTRANSFERASE"/>
    <property type="match status" value="1"/>
</dbReference>
<dbReference type="SMART" id="SM00450">
    <property type="entry name" value="RHOD"/>
    <property type="match status" value="2"/>
</dbReference>
<dbReference type="Proteomes" id="UP001595555">
    <property type="component" value="Unassembled WGS sequence"/>
</dbReference>
<dbReference type="InterPro" id="IPR045078">
    <property type="entry name" value="TST/MPST-like"/>
</dbReference>
<evidence type="ECO:0000313" key="5">
    <source>
        <dbReference type="Proteomes" id="UP001595555"/>
    </source>
</evidence>
<dbReference type="InterPro" id="IPR001763">
    <property type="entry name" value="Rhodanese-like_dom"/>
</dbReference>
<reference evidence="5" key="1">
    <citation type="journal article" date="2019" name="Int. J. Syst. Evol. Microbiol.">
        <title>The Global Catalogue of Microorganisms (GCM) 10K type strain sequencing project: providing services to taxonomists for standard genome sequencing and annotation.</title>
        <authorList>
            <consortium name="The Broad Institute Genomics Platform"/>
            <consortium name="The Broad Institute Genome Sequencing Center for Infectious Disease"/>
            <person name="Wu L."/>
            <person name="Ma J."/>
        </authorList>
    </citation>
    <scope>NUCLEOTIDE SEQUENCE [LARGE SCALE GENOMIC DNA]</scope>
    <source>
        <strain evidence="5">KCTC 52237</strain>
    </source>
</reference>
<comment type="caution">
    <text evidence="4">The sequence shown here is derived from an EMBL/GenBank/DDBJ whole genome shotgun (WGS) entry which is preliminary data.</text>
</comment>
<dbReference type="Pfam" id="PF00581">
    <property type="entry name" value="Rhodanese"/>
    <property type="match status" value="1"/>
</dbReference>
<dbReference type="Gene3D" id="3.40.250.10">
    <property type="entry name" value="Rhodanese-like domain"/>
    <property type="match status" value="2"/>
</dbReference>
<dbReference type="InterPro" id="IPR036873">
    <property type="entry name" value="Rhodanese-like_dom_sf"/>
</dbReference>
<evidence type="ECO:0000256" key="1">
    <source>
        <dbReference type="ARBA" id="ARBA00022679"/>
    </source>
</evidence>
<name>A0ABV7FDR4_9GAMM</name>
<evidence type="ECO:0000256" key="2">
    <source>
        <dbReference type="ARBA" id="ARBA00022737"/>
    </source>
</evidence>
<evidence type="ECO:0000313" key="4">
    <source>
        <dbReference type="EMBL" id="MFC3114129.1"/>
    </source>
</evidence>
<dbReference type="PROSITE" id="PS50206">
    <property type="entry name" value="RHODANESE_3"/>
    <property type="match status" value="2"/>
</dbReference>